<dbReference type="eggNOG" id="KOG0254">
    <property type="taxonomic scope" value="Eukaryota"/>
</dbReference>
<comment type="subcellular location">
    <subcellularLocation>
        <location evidence="1">Membrane</location>
        <topology evidence="1">Multi-pass membrane protein</topology>
    </subcellularLocation>
</comment>
<dbReference type="STRING" id="667725.A0A0L0FGY0"/>
<evidence type="ECO:0000256" key="7">
    <source>
        <dbReference type="RuleBase" id="RU003346"/>
    </source>
</evidence>
<evidence type="ECO:0000256" key="5">
    <source>
        <dbReference type="ARBA" id="ARBA00022989"/>
    </source>
</evidence>
<dbReference type="InterPro" id="IPR005829">
    <property type="entry name" value="Sugar_transporter_CS"/>
</dbReference>
<feature type="region of interest" description="Disordered" evidence="8">
    <location>
        <begin position="376"/>
        <end position="395"/>
    </location>
</feature>
<dbReference type="PANTHER" id="PTHR48020">
    <property type="entry name" value="PROTON MYO-INOSITOL COTRANSPORTER"/>
    <property type="match status" value="1"/>
</dbReference>
<keyword evidence="5 9" id="KW-1133">Transmembrane helix</keyword>
<feature type="domain" description="Major facilitator superfamily (MFS) profile" evidence="10">
    <location>
        <begin position="1"/>
        <end position="348"/>
    </location>
</feature>
<dbReference type="SUPFAM" id="SSF103473">
    <property type="entry name" value="MFS general substrate transporter"/>
    <property type="match status" value="1"/>
</dbReference>
<evidence type="ECO:0000256" key="8">
    <source>
        <dbReference type="SAM" id="MobiDB-lite"/>
    </source>
</evidence>
<feature type="transmembrane region" description="Helical" evidence="9">
    <location>
        <begin position="44"/>
        <end position="65"/>
    </location>
</feature>
<evidence type="ECO:0000256" key="9">
    <source>
        <dbReference type="SAM" id="Phobius"/>
    </source>
</evidence>
<keyword evidence="12" id="KW-1185">Reference proteome</keyword>
<evidence type="ECO:0000256" key="4">
    <source>
        <dbReference type="ARBA" id="ARBA00022692"/>
    </source>
</evidence>
<organism evidence="11 12">
    <name type="scientific">Sphaeroforma arctica JP610</name>
    <dbReference type="NCBI Taxonomy" id="667725"/>
    <lineage>
        <taxon>Eukaryota</taxon>
        <taxon>Ichthyosporea</taxon>
        <taxon>Ichthyophonida</taxon>
        <taxon>Sphaeroforma</taxon>
    </lineage>
</organism>
<comment type="similarity">
    <text evidence="2 7">Belongs to the major facilitator superfamily. Sugar transporter (TC 2.A.1.1) family.</text>
</comment>
<dbReference type="InterPro" id="IPR005828">
    <property type="entry name" value="MFS_sugar_transport-like"/>
</dbReference>
<proteinExistence type="inferred from homology"/>
<dbReference type="PANTHER" id="PTHR48020:SF49">
    <property type="entry name" value="SUGAR TRANSPORTER"/>
    <property type="match status" value="1"/>
</dbReference>
<dbReference type="EMBL" id="KQ243709">
    <property type="protein sequence ID" value="KNC75303.1"/>
    <property type="molecule type" value="Genomic_DNA"/>
</dbReference>
<dbReference type="NCBIfam" id="TIGR00879">
    <property type="entry name" value="SP"/>
    <property type="match status" value="1"/>
</dbReference>
<reference evidence="11 12" key="1">
    <citation type="submission" date="2011-02" db="EMBL/GenBank/DDBJ databases">
        <title>The Genome Sequence of Sphaeroforma arctica JP610.</title>
        <authorList>
            <consortium name="The Broad Institute Genome Sequencing Platform"/>
            <person name="Russ C."/>
            <person name="Cuomo C."/>
            <person name="Young S.K."/>
            <person name="Zeng Q."/>
            <person name="Gargeya S."/>
            <person name="Alvarado L."/>
            <person name="Berlin A."/>
            <person name="Chapman S.B."/>
            <person name="Chen Z."/>
            <person name="Freedman E."/>
            <person name="Gellesch M."/>
            <person name="Goldberg J."/>
            <person name="Griggs A."/>
            <person name="Gujja S."/>
            <person name="Heilman E."/>
            <person name="Heiman D."/>
            <person name="Howarth C."/>
            <person name="Mehta T."/>
            <person name="Neiman D."/>
            <person name="Pearson M."/>
            <person name="Roberts A."/>
            <person name="Saif S."/>
            <person name="Shea T."/>
            <person name="Shenoy N."/>
            <person name="Sisk P."/>
            <person name="Stolte C."/>
            <person name="Sykes S."/>
            <person name="White J."/>
            <person name="Yandava C."/>
            <person name="Burger G."/>
            <person name="Gray M.W."/>
            <person name="Holland P.W.H."/>
            <person name="King N."/>
            <person name="Lang F.B.F."/>
            <person name="Roger A.J."/>
            <person name="Ruiz-Trillo I."/>
            <person name="Haas B."/>
            <person name="Nusbaum C."/>
            <person name="Birren B."/>
        </authorList>
    </citation>
    <scope>NUCLEOTIDE SEQUENCE [LARGE SCALE GENOMIC DNA]</scope>
    <source>
        <strain evidence="11 12">JP610</strain>
    </source>
</reference>
<feature type="transmembrane region" description="Helical" evidence="9">
    <location>
        <begin position="322"/>
        <end position="344"/>
    </location>
</feature>
<evidence type="ECO:0000313" key="12">
    <source>
        <dbReference type="Proteomes" id="UP000054560"/>
    </source>
</evidence>
<dbReference type="PROSITE" id="PS00217">
    <property type="entry name" value="SUGAR_TRANSPORT_2"/>
    <property type="match status" value="1"/>
</dbReference>
<evidence type="ECO:0000256" key="2">
    <source>
        <dbReference type="ARBA" id="ARBA00010992"/>
    </source>
</evidence>
<dbReference type="GO" id="GO:0022857">
    <property type="term" value="F:transmembrane transporter activity"/>
    <property type="evidence" value="ECO:0007669"/>
    <property type="project" value="InterPro"/>
</dbReference>
<feature type="transmembrane region" description="Helical" evidence="9">
    <location>
        <begin position="77"/>
        <end position="96"/>
    </location>
</feature>
<dbReference type="InterPro" id="IPR036259">
    <property type="entry name" value="MFS_trans_sf"/>
</dbReference>
<feature type="transmembrane region" description="Helical" evidence="9">
    <location>
        <begin position="231"/>
        <end position="249"/>
    </location>
</feature>
<dbReference type="GO" id="GO:0016020">
    <property type="term" value="C:membrane"/>
    <property type="evidence" value="ECO:0007669"/>
    <property type="project" value="UniProtKB-SubCell"/>
</dbReference>
<dbReference type="InterPro" id="IPR050814">
    <property type="entry name" value="Myo-inositol_Transporter"/>
</dbReference>
<dbReference type="AlphaFoldDB" id="A0A0L0FGY0"/>
<dbReference type="OrthoDB" id="6339427at2759"/>
<protein>
    <recommendedName>
        <fullName evidence="10">Major facilitator superfamily (MFS) profile domain-containing protein</fullName>
    </recommendedName>
</protein>
<dbReference type="GeneID" id="25912673"/>
<sequence>MATTTTYAQLMVGRIITGLGAGYAFVVAPLYAAEIAPSHIRGTLVAVAEVCINFGVFMGYTLAWALNGLPDSWDWRLMIGVAVIVPVATLMCLPFIPETPRWLASEGRREVAKVTLKGIYKEENLVKYHMNHIDQMLEEEAKHPEGRWTDVLCPDATTKRALTAGVGIALYQQISGSEAVVYYTPSILVNAGLGEDEQDNTVLLMTMAVGFAKFSAACVAAYTVEDQGRRPTAIVSCLGTSLCLLGLGLSTSAGLSVLAVLLLCSFMILFELGLGPLPTVLGSEVYDQRIRARAMAFGLFLNRLVSGTIAALFPLITDLVGAPASFYVFSGIGFTGVIFSYFYVPETKGLSLEEVQLLFTDKKGATMKNARENSNLDNALSSVGGGGERLQQEAL</sequence>
<dbReference type="Pfam" id="PF00083">
    <property type="entry name" value="Sugar_tr"/>
    <property type="match status" value="1"/>
</dbReference>
<evidence type="ECO:0000256" key="6">
    <source>
        <dbReference type="ARBA" id="ARBA00023136"/>
    </source>
</evidence>
<dbReference type="InterPro" id="IPR003663">
    <property type="entry name" value="Sugar/inositol_transpt"/>
</dbReference>
<keyword evidence="6 9" id="KW-0472">Membrane</keyword>
<feature type="transmembrane region" description="Helical" evidence="9">
    <location>
        <begin position="12"/>
        <end position="32"/>
    </location>
</feature>
<evidence type="ECO:0000313" key="11">
    <source>
        <dbReference type="EMBL" id="KNC75303.1"/>
    </source>
</evidence>
<dbReference type="InterPro" id="IPR020846">
    <property type="entry name" value="MFS_dom"/>
</dbReference>
<feature type="transmembrane region" description="Helical" evidence="9">
    <location>
        <begin position="294"/>
        <end position="316"/>
    </location>
</feature>
<name>A0A0L0FGY0_9EUKA</name>
<dbReference type="Gene3D" id="1.20.1250.20">
    <property type="entry name" value="MFS general substrate transporter like domains"/>
    <property type="match status" value="1"/>
</dbReference>
<dbReference type="RefSeq" id="XP_014149205.1">
    <property type="nucleotide sequence ID" value="XM_014293730.1"/>
</dbReference>
<dbReference type="PRINTS" id="PR00171">
    <property type="entry name" value="SUGRTRNSPORT"/>
</dbReference>
<keyword evidence="4 9" id="KW-0812">Transmembrane</keyword>
<evidence type="ECO:0000256" key="3">
    <source>
        <dbReference type="ARBA" id="ARBA00022448"/>
    </source>
</evidence>
<dbReference type="Proteomes" id="UP000054560">
    <property type="component" value="Unassembled WGS sequence"/>
</dbReference>
<evidence type="ECO:0000259" key="10">
    <source>
        <dbReference type="PROSITE" id="PS50850"/>
    </source>
</evidence>
<keyword evidence="3 7" id="KW-0813">Transport</keyword>
<feature type="transmembrane region" description="Helical" evidence="9">
    <location>
        <begin position="255"/>
        <end position="274"/>
    </location>
</feature>
<evidence type="ECO:0000256" key="1">
    <source>
        <dbReference type="ARBA" id="ARBA00004141"/>
    </source>
</evidence>
<dbReference type="PROSITE" id="PS50850">
    <property type="entry name" value="MFS"/>
    <property type="match status" value="1"/>
</dbReference>
<gene>
    <name evidence="11" type="ORF">SARC_12169</name>
</gene>
<accession>A0A0L0FGY0</accession>
<feature type="transmembrane region" description="Helical" evidence="9">
    <location>
        <begin position="202"/>
        <end position="224"/>
    </location>
</feature>